<name>A0A7W7N3G1_9CAUL</name>
<proteinExistence type="predicted"/>
<evidence type="ECO:0000313" key="4">
    <source>
        <dbReference type="Proteomes" id="UP000539957"/>
    </source>
</evidence>
<evidence type="ECO:0000313" key="3">
    <source>
        <dbReference type="EMBL" id="MBB4797299.1"/>
    </source>
</evidence>
<keyword evidence="4" id="KW-1185">Reference proteome</keyword>
<protein>
    <submittedName>
        <fullName evidence="3">Outer membrane protein assembly factor BamB</fullName>
    </submittedName>
</protein>
<dbReference type="Pfam" id="PF13360">
    <property type="entry name" value="PQQ_2"/>
    <property type="match status" value="1"/>
</dbReference>
<organism evidence="3 4">
    <name type="scientific">Brevundimonas bullata</name>
    <dbReference type="NCBI Taxonomy" id="13160"/>
    <lineage>
        <taxon>Bacteria</taxon>
        <taxon>Pseudomonadati</taxon>
        <taxon>Pseudomonadota</taxon>
        <taxon>Alphaproteobacteria</taxon>
        <taxon>Caulobacterales</taxon>
        <taxon>Caulobacteraceae</taxon>
        <taxon>Brevundimonas</taxon>
    </lineage>
</organism>
<dbReference type="PANTHER" id="PTHR34512:SF30">
    <property type="entry name" value="OUTER MEMBRANE PROTEIN ASSEMBLY FACTOR BAMB"/>
    <property type="match status" value="1"/>
</dbReference>
<evidence type="ECO:0000256" key="1">
    <source>
        <dbReference type="SAM" id="SignalP"/>
    </source>
</evidence>
<reference evidence="3 4" key="1">
    <citation type="submission" date="2020-08" db="EMBL/GenBank/DDBJ databases">
        <title>Functional genomics of gut bacteria from endangered species of beetles.</title>
        <authorList>
            <person name="Carlos-Shanley C."/>
        </authorList>
    </citation>
    <scope>NUCLEOTIDE SEQUENCE [LARGE SCALE GENOMIC DNA]</scope>
    <source>
        <strain evidence="3 4">S00123</strain>
    </source>
</reference>
<feature type="domain" description="Pyrrolo-quinoline quinone repeat" evidence="2">
    <location>
        <begin position="134"/>
        <end position="385"/>
    </location>
</feature>
<dbReference type="InterPro" id="IPR002372">
    <property type="entry name" value="PQQ_rpt_dom"/>
</dbReference>
<dbReference type="AlphaFoldDB" id="A0A7W7N3G1"/>
<dbReference type="SMART" id="SM00564">
    <property type="entry name" value="PQQ"/>
    <property type="match status" value="7"/>
</dbReference>
<gene>
    <name evidence="3" type="ORF">HNP32_001023</name>
</gene>
<dbReference type="EMBL" id="JACHKY010000002">
    <property type="protein sequence ID" value="MBB4797299.1"/>
    <property type="molecule type" value="Genomic_DNA"/>
</dbReference>
<feature type="signal peptide" evidence="1">
    <location>
        <begin position="1"/>
        <end position="20"/>
    </location>
</feature>
<dbReference type="Proteomes" id="UP000539957">
    <property type="component" value="Unassembled WGS sequence"/>
</dbReference>
<dbReference type="InterPro" id="IPR015943">
    <property type="entry name" value="WD40/YVTN_repeat-like_dom_sf"/>
</dbReference>
<sequence>MNRTLKVALLCGLAMTVASCGTVRNALPFGLGGQKEDVAKATEGQRISILEFEQQLAPSAALSGRDFFLPGPQAATAWTQPGGNAENSIEHVIAAQNFSIGWKRDIGVGSSRTRQVMAPVVADDGKIFVLDGEAGVTAVDAGTGAILWKASVKVDERDRGRRFMGIGLGGGGSVGGGFGGGVAVSGGKVFVSSGYRSMTALDAATGSEVWRTSVEVPIHGAPTVSGQRVFVIDVDNQLVAFNVSTGKQDWSYRGITEPARIMRASSPAVSGDTVIAPFSSGELVALRASNGQPVWQEVLSRTSRTSALSEIRDIAGRPVISRGFVYAISQSGVLQSMDIRSGQAKWSLPVAGVNAPLPVGDVVYVVSKAGELTVVNRDTGQVYWTRDLNEGRVRKEGGILGFGKRTVRPVWSGPILASNRLVLVNSDGEAVAFDPKTGAQQSSIKLGAAAFVAPSAYNGALYVLTDKGELVSIR</sequence>
<dbReference type="SUPFAM" id="SSF50998">
    <property type="entry name" value="Quinoprotein alcohol dehydrogenase-like"/>
    <property type="match status" value="1"/>
</dbReference>
<comment type="caution">
    <text evidence="3">The sequence shown here is derived from an EMBL/GenBank/DDBJ whole genome shotgun (WGS) entry which is preliminary data.</text>
</comment>
<evidence type="ECO:0000259" key="2">
    <source>
        <dbReference type="Pfam" id="PF13360"/>
    </source>
</evidence>
<dbReference type="PROSITE" id="PS51257">
    <property type="entry name" value="PROKAR_LIPOPROTEIN"/>
    <property type="match status" value="1"/>
</dbReference>
<dbReference type="PANTHER" id="PTHR34512">
    <property type="entry name" value="CELL SURFACE PROTEIN"/>
    <property type="match status" value="1"/>
</dbReference>
<keyword evidence="1" id="KW-0732">Signal</keyword>
<dbReference type="InterPro" id="IPR018391">
    <property type="entry name" value="PQQ_b-propeller_rpt"/>
</dbReference>
<dbReference type="InterPro" id="IPR011047">
    <property type="entry name" value="Quinoprotein_ADH-like_sf"/>
</dbReference>
<accession>A0A7W7N3G1</accession>
<dbReference type="Gene3D" id="2.130.10.10">
    <property type="entry name" value="YVTN repeat-like/Quinoprotein amine dehydrogenase"/>
    <property type="match status" value="1"/>
</dbReference>
<feature type="chain" id="PRO_5030786725" evidence="1">
    <location>
        <begin position="21"/>
        <end position="474"/>
    </location>
</feature>
<dbReference type="RefSeq" id="WP_184267812.1">
    <property type="nucleotide sequence ID" value="NZ_JACHKY010000002.1"/>
</dbReference>